<dbReference type="EMBL" id="CP020715">
    <property type="protein sequence ID" value="ARJ05941.1"/>
    <property type="molecule type" value="Genomic_DNA"/>
</dbReference>
<protein>
    <submittedName>
        <fullName evidence="1">Uncharacterized protein</fullName>
    </submittedName>
</protein>
<dbReference type="Proteomes" id="UP000192775">
    <property type="component" value="Chromosome"/>
</dbReference>
<dbReference type="AlphaFoldDB" id="A0A1X9LPR3"/>
<dbReference type="KEGG" id="cphy:B5808_12440"/>
<evidence type="ECO:0000313" key="1">
    <source>
        <dbReference type="EMBL" id="ARJ05941.1"/>
    </source>
</evidence>
<evidence type="ECO:0000313" key="2">
    <source>
        <dbReference type="Proteomes" id="UP000192775"/>
    </source>
</evidence>
<reference evidence="1 2" key="1">
    <citation type="submission" date="2017-04" db="EMBL/GenBank/DDBJ databases">
        <authorList>
            <person name="Afonso C.L."/>
            <person name="Miller P.J."/>
            <person name="Scott M.A."/>
            <person name="Spackman E."/>
            <person name="Goraichik I."/>
            <person name="Dimitrov K.M."/>
            <person name="Suarez D.L."/>
            <person name="Swayne D.E."/>
        </authorList>
    </citation>
    <scope>NUCLEOTIDE SEQUENCE [LARGE SCALE GENOMIC DNA]</scope>
    <source>
        <strain evidence="2">XA(T)</strain>
    </source>
</reference>
<proteinExistence type="predicted"/>
<dbReference type="STRING" id="1619308.B5808_12440"/>
<sequence>MTVSDERTPLIHQPRAVSWVVGGVFVLAYAFFLWGGISNLVGVVANFAVYNIAVTGEIWALLIGYAATPVVVFFAALLIGIRLSIVNRVVVYLIGLGVVGVVSLGLLAIA</sequence>
<name>A0A1X9LPR3_9MICO</name>
<keyword evidence="2" id="KW-1185">Reference proteome</keyword>
<gene>
    <name evidence="1" type="ORF">B5808_12440</name>
</gene>
<accession>A0A1X9LPR3</accession>
<dbReference type="RefSeq" id="WP_085020079.1">
    <property type="nucleotide sequence ID" value="NZ_BMHD01000001.1"/>
</dbReference>
<organism evidence="1 2">
    <name type="scientific">Cnuibacter physcomitrellae</name>
    <dbReference type="NCBI Taxonomy" id="1619308"/>
    <lineage>
        <taxon>Bacteria</taxon>
        <taxon>Bacillati</taxon>
        <taxon>Actinomycetota</taxon>
        <taxon>Actinomycetes</taxon>
        <taxon>Micrococcales</taxon>
        <taxon>Microbacteriaceae</taxon>
        <taxon>Cnuibacter</taxon>
    </lineage>
</organism>